<dbReference type="AlphaFoldDB" id="A0A1S0TNI2"/>
<dbReference type="InParanoid" id="A0A1S0TNI2"/>
<evidence type="ECO:0000313" key="1">
    <source>
        <dbReference type="EMBL" id="EFO17310.2"/>
    </source>
</evidence>
<accession>A0A1S0TNI2</accession>
<sequence length="63" mass="7506">MISFEWILSDNEITGITEQCQKNVENGTMPKECGERNNAKIMWRKEQCQKNVENGIMRRTEQW</sequence>
<organism evidence="1">
    <name type="scientific">Loa loa</name>
    <name type="common">Eye worm</name>
    <name type="synonym">Filaria loa</name>
    <dbReference type="NCBI Taxonomy" id="7209"/>
    <lineage>
        <taxon>Eukaryota</taxon>
        <taxon>Metazoa</taxon>
        <taxon>Ecdysozoa</taxon>
        <taxon>Nematoda</taxon>
        <taxon>Chromadorea</taxon>
        <taxon>Rhabditida</taxon>
        <taxon>Spirurina</taxon>
        <taxon>Spiruromorpha</taxon>
        <taxon>Filarioidea</taxon>
        <taxon>Onchocercidae</taxon>
        <taxon>Loa</taxon>
    </lineage>
</organism>
<dbReference type="KEGG" id="loa:LOAG_11188"/>
<reference evidence="1" key="1">
    <citation type="submission" date="2012-04" db="EMBL/GenBank/DDBJ databases">
        <title>The Genome Sequence of Loa loa.</title>
        <authorList>
            <consortium name="The Broad Institute Genome Sequencing Platform"/>
            <consortium name="Broad Institute Genome Sequencing Center for Infectious Disease"/>
            <person name="Nutman T.B."/>
            <person name="Fink D.L."/>
            <person name="Russ C."/>
            <person name="Young S."/>
            <person name="Zeng Q."/>
            <person name="Gargeya S."/>
            <person name="Alvarado L."/>
            <person name="Berlin A."/>
            <person name="Chapman S.B."/>
            <person name="Chen Z."/>
            <person name="Freedman E."/>
            <person name="Gellesch M."/>
            <person name="Goldberg J."/>
            <person name="Griggs A."/>
            <person name="Gujja S."/>
            <person name="Heilman E.R."/>
            <person name="Heiman D."/>
            <person name="Howarth C."/>
            <person name="Mehta T."/>
            <person name="Neiman D."/>
            <person name="Pearson M."/>
            <person name="Roberts A."/>
            <person name="Saif S."/>
            <person name="Shea T."/>
            <person name="Shenoy N."/>
            <person name="Sisk P."/>
            <person name="Stolte C."/>
            <person name="Sykes S."/>
            <person name="White J."/>
            <person name="Yandava C."/>
            <person name="Haas B."/>
            <person name="Henn M.R."/>
            <person name="Nusbaum C."/>
            <person name="Birren B."/>
        </authorList>
    </citation>
    <scope>NUCLEOTIDE SEQUENCE [LARGE SCALE GENOMIC DNA]</scope>
</reference>
<protein>
    <submittedName>
        <fullName evidence="1">Uncharacterized protein</fullName>
    </submittedName>
</protein>
<proteinExistence type="predicted"/>
<dbReference type="RefSeq" id="XP_003146760.2">
    <property type="nucleotide sequence ID" value="XM_003146712.2"/>
</dbReference>
<dbReference type="GeneID" id="9948642"/>
<feature type="non-terminal residue" evidence="1">
    <location>
        <position position="63"/>
    </location>
</feature>
<dbReference type="CTD" id="9948642"/>
<dbReference type="EMBL" id="JH713007">
    <property type="protein sequence ID" value="EFO17310.2"/>
    <property type="molecule type" value="Genomic_DNA"/>
</dbReference>
<name>A0A1S0TNI2_LOALO</name>
<gene>
    <name evidence="1" type="ORF">LOAG_11188</name>
</gene>